<dbReference type="GO" id="GO:0004519">
    <property type="term" value="F:endonuclease activity"/>
    <property type="evidence" value="ECO:0007669"/>
    <property type="project" value="UniProtKB-KW"/>
</dbReference>
<evidence type="ECO:0000256" key="5">
    <source>
        <dbReference type="ARBA" id="ARBA00023204"/>
    </source>
</evidence>
<dbReference type="CDD" id="cd00221">
    <property type="entry name" value="Vsr"/>
    <property type="match status" value="1"/>
</dbReference>
<organism evidence="9 10">
    <name type="scientific">Desulfofundulus salinus</name>
    <dbReference type="NCBI Taxonomy" id="2419843"/>
    <lineage>
        <taxon>Bacteria</taxon>
        <taxon>Bacillati</taxon>
        <taxon>Bacillota</taxon>
        <taxon>Clostridia</taxon>
        <taxon>Eubacteriales</taxon>
        <taxon>Peptococcaceae</taxon>
        <taxon>Desulfofundulus</taxon>
    </lineage>
</organism>
<dbReference type="NCBIfam" id="TIGR00632">
    <property type="entry name" value="vsr"/>
    <property type="match status" value="1"/>
</dbReference>
<dbReference type="GO" id="GO:0016787">
    <property type="term" value="F:hydrolase activity"/>
    <property type="evidence" value="ECO:0007669"/>
    <property type="project" value="UniProtKB-KW"/>
</dbReference>
<dbReference type="EMBL" id="RBWE01000001">
    <property type="protein sequence ID" value="RKO66344.1"/>
    <property type="molecule type" value="Genomic_DNA"/>
</dbReference>
<dbReference type="GO" id="GO:0006298">
    <property type="term" value="P:mismatch repair"/>
    <property type="evidence" value="ECO:0007669"/>
    <property type="project" value="InterPro"/>
</dbReference>
<keyword evidence="3" id="KW-0227">DNA damage</keyword>
<keyword evidence="10" id="KW-1185">Reference proteome</keyword>
<evidence type="ECO:0000259" key="8">
    <source>
        <dbReference type="Pfam" id="PF04480"/>
    </source>
</evidence>
<dbReference type="Proteomes" id="UP000271256">
    <property type="component" value="Unassembled WGS sequence"/>
</dbReference>
<evidence type="ECO:0000256" key="7">
    <source>
        <dbReference type="SAM" id="MobiDB-lite"/>
    </source>
</evidence>
<comment type="caution">
    <text evidence="9">The sequence shown here is derived from an EMBL/GenBank/DDBJ whole genome shotgun (WGS) entry which is preliminary data.</text>
</comment>
<evidence type="ECO:0000313" key="9">
    <source>
        <dbReference type="EMBL" id="RKO66344.1"/>
    </source>
</evidence>
<dbReference type="InterPro" id="IPR007569">
    <property type="entry name" value="DUF559"/>
</dbReference>
<comment type="similarity">
    <text evidence="6">Belongs to the Vsr family.</text>
</comment>
<feature type="region of interest" description="Disordered" evidence="7">
    <location>
        <begin position="140"/>
        <end position="179"/>
    </location>
</feature>
<gene>
    <name evidence="9" type="ORF">D7024_04905</name>
</gene>
<evidence type="ECO:0000256" key="1">
    <source>
        <dbReference type="ARBA" id="ARBA00022722"/>
    </source>
</evidence>
<accession>A0A494X0J3</accession>
<name>A0A494X0J3_9FIRM</name>
<dbReference type="REBASE" id="292593">
    <property type="entry name" value="V.Dsa435ORF4895P"/>
</dbReference>
<dbReference type="SUPFAM" id="SSF52980">
    <property type="entry name" value="Restriction endonuclease-like"/>
    <property type="match status" value="1"/>
</dbReference>
<reference evidence="9 10" key="1">
    <citation type="submission" date="2018-10" db="EMBL/GenBank/DDBJ databases">
        <authorList>
            <person name="Grouzdev D.S."/>
            <person name="Krutkina M.S."/>
            <person name="Tourova T.P."/>
            <person name="Nazina T.N."/>
        </authorList>
    </citation>
    <scope>NUCLEOTIDE SEQUENCE [LARGE SCALE GENOMIC DNA]</scope>
    <source>
        <strain evidence="9 10">435</strain>
    </source>
</reference>
<evidence type="ECO:0000256" key="4">
    <source>
        <dbReference type="ARBA" id="ARBA00022801"/>
    </source>
</evidence>
<evidence type="ECO:0000256" key="2">
    <source>
        <dbReference type="ARBA" id="ARBA00022759"/>
    </source>
</evidence>
<feature type="compositionally biased region" description="Polar residues" evidence="7">
    <location>
        <begin position="144"/>
        <end position="159"/>
    </location>
</feature>
<dbReference type="Pfam" id="PF04480">
    <property type="entry name" value="DUF559"/>
    <property type="match status" value="1"/>
</dbReference>
<keyword evidence="2 9" id="KW-0255">Endonuclease</keyword>
<dbReference type="Gene3D" id="3.40.960.10">
    <property type="entry name" value="VSR Endonuclease"/>
    <property type="match status" value="1"/>
</dbReference>
<keyword evidence="5" id="KW-0234">DNA repair</keyword>
<keyword evidence="1" id="KW-0540">Nuclease</keyword>
<protein>
    <submittedName>
        <fullName evidence="9">Very short patch repair endonuclease</fullName>
    </submittedName>
</protein>
<evidence type="ECO:0000256" key="6">
    <source>
        <dbReference type="ARBA" id="ARBA00029466"/>
    </source>
</evidence>
<dbReference type="InterPro" id="IPR011335">
    <property type="entry name" value="Restrct_endonuc-II-like"/>
</dbReference>
<proteinExistence type="inferred from homology"/>
<dbReference type="Pfam" id="PF03852">
    <property type="entry name" value="Vsr"/>
    <property type="match status" value="1"/>
</dbReference>
<sequence>MVDVFDRAKRSEVMSKVKSKDTKPEMTLRKALYKAGLRGYRVKTKLPGSPDIVFTRVKVAVFVDGCFWHGCPECYSEPGTNVTFWRKKLAENRERDARVNKMLADMGWKVLRLWEHQIEKDLNGCIDAIKASISGDGHVPSEYNAGSSGENAKSLTKTGRQGRRTVLSVEPSSGGDFGG</sequence>
<dbReference type="InterPro" id="IPR004603">
    <property type="entry name" value="DNA_mismatch_endonuc_vsr"/>
</dbReference>
<keyword evidence="4" id="KW-0378">Hydrolase</keyword>
<feature type="domain" description="DUF559" evidence="8">
    <location>
        <begin position="90"/>
        <end position="133"/>
    </location>
</feature>
<evidence type="ECO:0000256" key="3">
    <source>
        <dbReference type="ARBA" id="ARBA00022763"/>
    </source>
</evidence>
<dbReference type="AlphaFoldDB" id="A0A494X0J3"/>
<evidence type="ECO:0000313" key="10">
    <source>
        <dbReference type="Proteomes" id="UP000271256"/>
    </source>
</evidence>
<dbReference type="OrthoDB" id="9801520at2"/>